<organism evidence="1 2">
    <name type="scientific">Rhodofomes roseus</name>
    <dbReference type="NCBI Taxonomy" id="34475"/>
    <lineage>
        <taxon>Eukaryota</taxon>
        <taxon>Fungi</taxon>
        <taxon>Dikarya</taxon>
        <taxon>Basidiomycota</taxon>
        <taxon>Agaricomycotina</taxon>
        <taxon>Agaricomycetes</taxon>
        <taxon>Polyporales</taxon>
        <taxon>Rhodofomes</taxon>
    </lineage>
</organism>
<evidence type="ECO:0000313" key="2">
    <source>
        <dbReference type="Proteomes" id="UP000814176"/>
    </source>
</evidence>
<keyword evidence="2" id="KW-1185">Reference proteome</keyword>
<evidence type="ECO:0008006" key="3">
    <source>
        <dbReference type="Google" id="ProtNLM"/>
    </source>
</evidence>
<accession>A0ABQ8KEX3</accession>
<name>A0ABQ8KEX3_9APHY</name>
<dbReference type="EMBL" id="JADCUA010000011">
    <property type="protein sequence ID" value="KAH9836179.1"/>
    <property type="molecule type" value="Genomic_DNA"/>
</dbReference>
<evidence type="ECO:0000313" key="1">
    <source>
        <dbReference type="EMBL" id="KAH9836179.1"/>
    </source>
</evidence>
<comment type="caution">
    <text evidence="1">The sequence shown here is derived from an EMBL/GenBank/DDBJ whole genome shotgun (WGS) entry which is preliminary data.</text>
</comment>
<protein>
    <recommendedName>
        <fullName evidence="3">Secreted protein</fullName>
    </recommendedName>
</protein>
<gene>
    <name evidence="1" type="ORF">C8Q71DRAFT_761084</name>
</gene>
<proteinExistence type="predicted"/>
<reference evidence="1 2" key="1">
    <citation type="journal article" date="2021" name="Environ. Microbiol.">
        <title>Gene family expansions and transcriptome signatures uncover fungal adaptations to wood decay.</title>
        <authorList>
            <person name="Hage H."/>
            <person name="Miyauchi S."/>
            <person name="Viragh M."/>
            <person name="Drula E."/>
            <person name="Min B."/>
            <person name="Chaduli D."/>
            <person name="Navarro D."/>
            <person name="Favel A."/>
            <person name="Norest M."/>
            <person name="Lesage-Meessen L."/>
            <person name="Balint B."/>
            <person name="Merenyi Z."/>
            <person name="de Eugenio L."/>
            <person name="Morin E."/>
            <person name="Martinez A.T."/>
            <person name="Baldrian P."/>
            <person name="Stursova M."/>
            <person name="Martinez M.J."/>
            <person name="Novotny C."/>
            <person name="Magnuson J.K."/>
            <person name="Spatafora J.W."/>
            <person name="Maurice S."/>
            <person name="Pangilinan J."/>
            <person name="Andreopoulos W."/>
            <person name="LaButti K."/>
            <person name="Hundley H."/>
            <person name="Na H."/>
            <person name="Kuo A."/>
            <person name="Barry K."/>
            <person name="Lipzen A."/>
            <person name="Henrissat B."/>
            <person name="Riley R."/>
            <person name="Ahrendt S."/>
            <person name="Nagy L.G."/>
            <person name="Grigoriev I.V."/>
            <person name="Martin F."/>
            <person name="Rosso M.N."/>
        </authorList>
    </citation>
    <scope>NUCLEOTIDE SEQUENCE [LARGE SCALE GENOMIC DNA]</scope>
    <source>
        <strain evidence="1 2">CIRM-BRFM 1785</strain>
    </source>
</reference>
<sequence>MISFPAFRLPVTCVAIMAVAHSGNAGLTLRVSVAAASAGSSRLLTASISPRRMLVSFFRDFFGAACSVDGIFSTTCGRRDLEAGVVAWGASERIAAMSGSLSLYDCMASYSIASSSLLTPSASPGSSMSRCDRPRASALAEAELVLGTWRLSFGGRTLGGPLCSKSSRCRRRD</sequence>
<dbReference type="RefSeq" id="XP_047778464.1">
    <property type="nucleotide sequence ID" value="XM_047923853.1"/>
</dbReference>
<dbReference type="Proteomes" id="UP000814176">
    <property type="component" value="Unassembled WGS sequence"/>
</dbReference>
<dbReference type="GeneID" id="72004585"/>